<evidence type="ECO:0000313" key="3">
    <source>
        <dbReference type="Proteomes" id="UP000765509"/>
    </source>
</evidence>
<evidence type="ECO:0000313" key="2">
    <source>
        <dbReference type="EMBL" id="MBW0516175.1"/>
    </source>
</evidence>
<dbReference type="EMBL" id="AVOT02025094">
    <property type="protein sequence ID" value="MBW0516175.1"/>
    <property type="molecule type" value="Genomic_DNA"/>
</dbReference>
<evidence type="ECO:0000259" key="1">
    <source>
        <dbReference type="Pfam" id="PF24626"/>
    </source>
</evidence>
<reference evidence="2" key="1">
    <citation type="submission" date="2021-03" db="EMBL/GenBank/DDBJ databases">
        <title>Draft genome sequence of rust myrtle Austropuccinia psidii MF-1, a brazilian biotype.</title>
        <authorList>
            <person name="Quecine M.C."/>
            <person name="Pachon D.M.R."/>
            <person name="Bonatelli M.L."/>
            <person name="Correr F.H."/>
            <person name="Franceschini L.M."/>
            <person name="Leite T.F."/>
            <person name="Margarido G.R.A."/>
            <person name="Almeida C.A."/>
            <person name="Ferrarezi J.A."/>
            <person name="Labate C.A."/>
        </authorList>
    </citation>
    <scope>NUCLEOTIDE SEQUENCE</scope>
    <source>
        <strain evidence="2">MF-1</strain>
    </source>
</reference>
<dbReference type="AlphaFoldDB" id="A0A9Q3HVN1"/>
<comment type="caution">
    <text evidence="2">The sequence shown here is derived from an EMBL/GenBank/DDBJ whole genome shotgun (WGS) entry which is preliminary data.</text>
</comment>
<proteinExistence type="predicted"/>
<gene>
    <name evidence="2" type="ORF">O181_055890</name>
</gene>
<accession>A0A9Q3HVN1</accession>
<organism evidence="2 3">
    <name type="scientific">Austropuccinia psidii MF-1</name>
    <dbReference type="NCBI Taxonomy" id="1389203"/>
    <lineage>
        <taxon>Eukaryota</taxon>
        <taxon>Fungi</taxon>
        <taxon>Dikarya</taxon>
        <taxon>Basidiomycota</taxon>
        <taxon>Pucciniomycotina</taxon>
        <taxon>Pucciniomycetes</taxon>
        <taxon>Pucciniales</taxon>
        <taxon>Sphaerophragmiaceae</taxon>
        <taxon>Austropuccinia</taxon>
    </lineage>
</organism>
<dbReference type="InterPro" id="IPR056924">
    <property type="entry name" value="SH3_Tf2-1"/>
</dbReference>
<sequence>MEEIIRRFCAYGMEYKEHEGYTHDWFTLLPEAQLAYNTSQSSTTGKSPSLVEKWWILLLSVDQLKKNLITIHPTAKDFHHMWQRSCDTAAKCIAEANKYNKQRYDSTHMELDLKEGDQVLVSTLNFNNLNRPKKMRDTFVKPFTIIQLTGKNAVEVRLIEEFSRKHPVFPVILVKPYFQTGEDKFPSRKKTTTQPDIVEVEDSPGPVKKIIKDRNLRMNGKDQRQYWVIFKNQTADKDKWFSEDSILDWNLHLRKFRTSRRTENSHQW</sequence>
<dbReference type="Pfam" id="PF24626">
    <property type="entry name" value="SH3_Tf2-1"/>
    <property type="match status" value="1"/>
</dbReference>
<keyword evidence="3" id="KW-1185">Reference proteome</keyword>
<dbReference type="OrthoDB" id="3227343at2759"/>
<dbReference type="InterPro" id="IPR016197">
    <property type="entry name" value="Chromo-like_dom_sf"/>
</dbReference>
<dbReference type="Proteomes" id="UP000765509">
    <property type="component" value="Unassembled WGS sequence"/>
</dbReference>
<name>A0A9Q3HVN1_9BASI</name>
<protein>
    <recommendedName>
        <fullName evidence="1">Tf2-1-like SH3-like domain-containing protein</fullName>
    </recommendedName>
</protein>
<feature type="domain" description="Tf2-1-like SH3-like" evidence="1">
    <location>
        <begin position="116"/>
        <end position="177"/>
    </location>
</feature>
<dbReference type="SUPFAM" id="SSF54160">
    <property type="entry name" value="Chromo domain-like"/>
    <property type="match status" value="1"/>
</dbReference>